<evidence type="ECO:0000259" key="2">
    <source>
        <dbReference type="Pfam" id="PF12706"/>
    </source>
</evidence>
<dbReference type="PANTHER" id="PTHR43546">
    <property type="entry name" value="UPF0173 METAL-DEPENDENT HYDROLASE MJ1163-RELATED"/>
    <property type="match status" value="1"/>
</dbReference>
<dbReference type="RefSeq" id="WP_345604976.1">
    <property type="nucleotide sequence ID" value="NZ_BAABJO010000007.1"/>
</dbReference>
<evidence type="ECO:0000256" key="1">
    <source>
        <dbReference type="ARBA" id="ARBA00022801"/>
    </source>
</evidence>
<reference evidence="4" key="1">
    <citation type="journal article" date="2019" name="Int. J. Syst. Evol. Microbiol.">
        <title>The Global Catalogue of Microorganisms (GCM) 10K type strain sequencing project: providing services to taxonomists for standard genome sequencing and annotation.</title>
        <authorList>
            <consortium name="The Broad Institute Genomics Platform"/>
            <consortium name="The Broad Institute Genome Sequencing Center for Infectious Disease"/>
            <person name="Wu L."/>
            <person name="Ma J."/>
        </authorList>
    </citation>
    <scope>NUCLEOTIDE SEQUENCE [LARGE SCALE GENOMIC DNA]</scope>
    <source>
        <strain evidence="4">JCM 18302</strain>
    </source>
</reference>
<keyword evidence="4" id="KW-1185">Reference proteome</keyword>
<comment type="caution">
    <text evidence="3">The sequence shown here is derived from an EMBL/GenBank/DDBJ whole genome shotgun (WGS) entry which is preliminary data.</text>
</comment>
<dbReference type="Proteomes" id="UP001500804">
    <property type="component" value="Unassembled WGS sequence"/>
</dbReference>
<sequence length="245" mass="25458">MQIVYVGGPTALLELDGVRVLLDPTFDPPGTYPIGDRVLTKTAGPAAQPGDVGPFDAVLLSHDQHPDNLDGAGRALLASAPLVLSTRSAAERLAGVTALPNWTDAEVEGLRVTGVPAQHGPDGTEHLVGEVTGFVLHGSQRVYVSGDNASLDVVREVGRRSGPVDVAVLFAGGARTPRVDGFLTLPSDAAVDAARILDARHVVVLHVEHWAHFTQGPDSVREAFAAAGLAERLVLPPPGEPVTLG</sequence>
<accession>A0ABP9NIF3</accession>
<proteinExistence type="predicted"/>
<dbReference type="SUPFAM" id="SSF56281">
    <property type="entry name" value="Metallo-hydrolase/oxidoreductase"/>
    <property type="match status" value="1"/>
</dbReference>
<name>A0ABP9NIF3_9PSEU</name>
<dbReference type="InterPro" id="IPR001279">
    <property type="entry name" value="Metallo-B-lactamas"/>
</dbReference>
<organism evidence="3 4">
    <name type="scientific">Pseudonocardia adelaidensis</name>
    <dbReference type="NCBI Taxonomy" id="648754"/>
    <lineage>
        <taxon>Bacteria</taxon>
        <taxon>Bacillati</taxon>
        <taxon>Actinomycetota</taxon>
        <taxon>Actinomycetes</taxon>
        <taxon>Pseudonocardiales</taxon>
        <taxon>Pseudonocardiaceae</taxon>
        <taxon>Pseudonocardia</taxon>
    </lineage>
</organism>
<keyword evidence="1" id="KW-0378">Hydrolase</keyword>
<evidence type="ECO:0000313" key="4">
    <source>
        <dbReference type="Proteomes" id="UP001500804"/>
    </source>
</evidence>
<dbReference type="InterPro" id="IPR050114">
    <property type="entry name" value="UPF0173_UPF0282_UlaG_hydrolase"/>
</dbReference>
<dbReference type="EMBL" id="BAABJO010000007">
    <property type="protein sequence ID" value="GAA5118749.1"/>
    <property type="molecule type" value="Genomic_DNA"/>
</dbReference>
<gene>
    <name evidence="3" type="ORF">GCM10023320_23370</name>
</gene>
<dbReference type="PANTHER" id="PTHR43546:SF9">
    <property type="entry name" value="L-ASCORBATE-6-PHOSPHATE LACTONASE ULAG-RELATED"/>
    <property type="match status" value="1"/>
</dbReference>
<dbReference type="Gene3D" id="3.60.15.10">
    <property type="entry name" value="Ribonuclease Z/Hydroxyacylglutathione hydrolase-like"/>
    <property type="match status" value="1"/>
</dbReference>
<protein>
    <submittedName>
        <fullName evidence="3">MBL fold metallo-hydrolase</fullName>
    </submittedName>
</protein>
<evidence type="ECO:0000313" key="3">
    <source>
        <dbReference type="EMBL" id="GAA5118749.1"/>
    </source>
</evidence>
<feature type="domain" description="Metallo-beta-lactamase" evidence="2">
    <location>
        <begin position="19"/>
        <end position="206"/>
    </location>
</feature>
<dbReference type="Pfam" id="PF12706">
    <property type="entry name" value="Lactamase_B_2"/>
    <property type="match status" value="1"/>
</dbReference>
<dbReference type="InterPro" id="IPR036866">
    <property type="entry name" value="RibonucZ/Hydroxyglut_hydro"/>
</dbReference>